<name>A0A6J7XCM1_9CAUD</name>
<proteinExistence type="predicted"/>
<dbReference type="InterPro" id="IPR008840">
    <property type="entry name" value="Sipho_Gp157"/>
</dbReference>
<accession>A0A6J7XCM1</accession>
<dbReference type="EMBL" id="LR798343">
    <property type="protein sequence ID" value="CAB5225543.1"/>
    <property type="molecule type" value="Genomic_DNA"/>
</dbReference>
<reference evidence="2" key="1">
    <citation type="submission" date="2020-05" db="EMBL/GenBank/DDBJ databases">
        <authorList>
            <person name="Chiriac C."/>
            <person name="Salcher M."/>
            <person name="Ghai R."/>
            <person name="Kavagutti S V."/>
        </authorList>
    </citation>
    <scope>NUCLEOTIDE SEQUENCE</scope>
</reference>
<organism evidence="2">
    <name type="scientific">uncultured Caudovirales phage</name>
    <dbReference type="NCBI Taxonomy" id="2100421"/>
    <lineage>
        <taxon>Viruses</taxon>
        <taxon>Duplodnaviria</taxon>
        <taxon>Heunggongvirae</taxon>
        <taxon>Uroviricota</taxon>
        <taxon>Caudoviricetes</taxon>
        <taxon>Peduoviridae</taxon>
        <taxon>Maltschvirus</taxon>
        <taxon>Maltschvirus maltsch</taxon>
    </lineage>
</organism>
<dbReference type="Pfam" id="PF05565">
    <property type="entry name" value="Sipho_Gp157"/>
    <property type="match status" value="1"/>
</dbReference>
<gene>
    <name evidence="1" type="ORF">UFOVP675_55</name>
    <name evidence="2" type="ORF">UFOVP747_44</name>
</gene>
<evidence type="ECO:0000313" key="1">
    <source>
        <dbReference type="EMBL" id="CAB4157027.1"/>
    </source>
</evidence>
<evidence type="ECO:0000313" key="2">
    <source>
        <dbReference type="EMBL" id="CAB5225543.1"/>
    </source>
</evidence>
<protein>
    <submittedName>
        <fullName evidence="2">Siphovirus Gp157</fullName>
    </submittedName>
</protein>
<sequence length="149" mass="15742">MKDHQNLRAALDPLQGAPHLPQAVRALIADAHDAVDFEAALYRAAAALVALEDAVARIEGDAKTLRAALLTAMSETGAPNISLPYHTVGTQERRSLRVTDESAIPAHLWTTPKPQPDTTAIRKALQAGAVPGAVLSNGGATLFIRARNK</sequence>
<dbReference type="EMBL" id="LR796648">
    <property type="protein sequence ID" value="CAB4157027.1"/>
    <property type="molecule type" value="Genomic_DNA"/>
</dbReference>